<evidence type="ECO:0000256" key="3">
    <source>
        <dbReference type="ARBA" id="ARBA00022737"/>
    </source>
</evidence>
<evidence type="ECO:0000313" key="14">
    <source>
        <dbReference type="Proteomes" id="UP000248703"/>
    </source>
</evidence>
<feature type="coiled-coil region" evidence="11">
    <location>
        <begin position="410"/>
        <end position="528"/>
    </location>
</feature>
<dbReference type="Gene3D" id="1.10.1780.10">
    <property type="entry name" value="Clp, N-terminal domain"/>
    <property type="match status" value="1"/>
</dbReference>
<dbReference type="PANTHER" id="PTHR11638:SF18">
    <property type="entry name" value="HEAT SHOCK PROTEIN 104"/>
    <property type="match status" value="1"/>
</dbReference>
<keyword evidence="13" id="KW-0378">Hydrolase</keyword>
<protein>
    <recommendedName>
        <fullName evidence="2 11">Chaperone protein ClpB</fullName>
    </recommendedName>
</protein>
<dbReference type="RefSeq" id="WP_111659249.1">
    <property type="nucleotide sequence ID" value="NZ_QLLO01000002.1"/>
</dbReference>
<dbReference type="GO" id="GO:0042026">
    <property type="term" value="P:protein refolding"/>
    <property type="evidence" value="ECO:0007669"/>
    <property type="project" value="UniProtKB-UniRule"/>
</dbReference>
<dbReference type="PANTHER" id="PTHR11638">
    <property type="entry name" value="ATP-DEPENDENT CLP PROTEASE"/>
    <property type="match status" value="1"/>
</dbReference>
<dbReference type="GO" id="GO:0008233">
    <property type="term" value="F:peptidase activity"/>
    <property type="evidence" value="ECO:0007669"/>
    <property type="project" value="UniProtKB-KW"/>
</dbReference>
<dbReference type="GO" id="GO:0005737">
    <property type="term" value="C:cytoplasm"/>
    <property type="evidence" value="ECO:0007669"/>
    <property type="project" value="UniProtKB-SubCell"/>
</dbReference>
<comment type="subunit">
    <text evidence="11">Homohexamer; The oligomerization is ATP-dependent.</text>
</comment>
<evidence type="ECO:0000256" key="11">
    <source>
        <dbReference type="RuleBase" id="RU362034"/>
    </source>
</evidence>
<dbReference type="EMBL" id="QLLO01000002">
    <property type="protein sequence ID" value="RAJ17143.1"/>
    <property type="molecule type" value="Genomic_DNA"/>
</dbReference>
<dbReference type="InterPro" id="IPR003959">
    <property type="entry name" value="ATPase_AAA_core"/>
</dbReference>
<keyword evidence="5 10" id="KW-0067">ATP-binding</keyword>
<dbReference type="Proteomes" id="UP000248703">
    <property type="component" value="Unassembled WGS sequence"/>
</dbReference>
<keyword evidence="11" id="KW-0963">Cytoplasm</keyword>
<evidence type="ECO:0000256" key="1">
    <source>
        <dbReference type="ARBA" id="ARBA00008675"/>
    </source>
</evidence>
<evidence type="ECO:0000256" key="7">
    <source>
        <dbReference type="ARBA" id="ARBA00023186"/>
    </source>
</evidence>
<evidence type="ECO:0000259" key="12">
    <source>
        <dbReference type="PROSITE" id="PS51903"/>
    </source>
</evidence>
<organism evidence="13 14">
    <name type="scientific">Olleya aquimaris</name>
    <dbReference type="NCBI Taxonomy" id="639310"/>
    <lineage>
        <taxon>Bacteria</taxon>
        <taxon>Pseudomonadati</taxon>
        <taxon>Bacteroidota</taxon>
        <taxon>Flavobacteriia</taxon>
        <taxon>Flavobacteriales</taxon>
        <taxon>Flavobacteriaceae</taxon>
    </lineage>
</organism>
<dbReference type="InterPro" id="IPR004176">
    <property type="entry name" value="Clp_R_N"/>
</dbReference>
<evidence type="ECO:0000256" key="5">
    <source>
        <dbReference type="ARBA" id="ARBA00022840"/>
    </source>
</evidence>
<dbReference type="InterPro" id="IPR017730">
    <property type="entry name" value="Chaperonin_ClpB"/>
</dbReference>
<dbReference type="SUPFAM" id="SSF52540">
    <property type="entry name" value="P-loop containing nucleoside triphosphate hydrolases"/>
    <property type="match status" value="2"/>
</dbReference>
<feature type="domain" description="Clp R" evidence="12">
    <location>
        <begin position="3"/>
        <end position="144"/>
    </location>
</feature>
<evidence type="ECO:0000256" key="4">
    <source>
        <dbReference type="ARBA" id="ARBA00022741"/>
    </source>
</evidence>
<evidence type="ECO:0000256" key="8">
    <source>
        <dbReference type="ARBA" id="ARBA00026057"/>
    </source>
</evidence>
<keyword evidence="3 9" id="KW-0677">Repeat</keyword>
<dbReference type="InterPro" id="IPR050130">
    <property type="entry name" value="ClpA_ClpB"/>
</dbReference>
<dbReference type="Pfam" id="PF00004">
    <property type="entry name" value="AAA"/>
    <property type="match status" value="1"/>
</dbReference>
<dbReference type="PRINTS" id="PR00300">
    <property type="entry name" value="CLPPROTEASEA"/>
</dbReference>
<sequence length="869" mass="97667">MNPNNYTIKSQEAIQRAQQIAQSYGHQQIENEHFFKAIFEVDENVLPFILKKLNVNINVLEQALDKQLESFAKVTGGDIMLSREAGKTLNEASIIAKAMNDDYVSIEHFILAIFKSNSKIAQMLKDQSVTEKGLKAAIDELRKGDRVTSQSQEETYNSLNKYAKNLNQLARDGKLDPVIGRDEEIRRILQILSRRTKNNPILVGEPGTGKTAIAEGLAHRIVDGDIPENLVDKQIFALDMGALIAGAKFKGEFEERLKAVIKEVTESNGDIVLFIDEIHTLVGAGGGQGAMDAANILKPALARGELRAIGATTLDEYQKYFEKDKALERRFQKVMVDEPDTESAISILRGIKEKYETHHKVRIKDDAIIGAVELSQRYITNRFLPDKAIDLMDEAASKLRMEINSKPEDLDVLDRKIMQLEIEIEAIKREKDEVKLKSLRSELANLKEERNEINAKWKSEKEVVDNIQNTKQAIENFKLEAEKAERDGDYGKVAELRYGKIKEAQEELEKLQKTLQENQSESSLIKEEVTYEDIAEVVAKWTGIPVTKMLQSDREKLLKLEDQLHKRVVGQEEAIVAVSDAVRRSRAGLQNPQKPIGTFLFLGTTGVGKTELAKALAEYLFDDESAMTRIDMSEYQERHAVSRLVGAPPGYVGYDEGGQLTEAVRRKPYSVVLLDEIEKAHPDTFNILLQVLDEGHLTDNKGRTADFKNTIIIMTSNMGSQIIQERFEATKDIDSAIEAAKVDVLALLKQTVRPEFLNRIDDTIMFTPLTQDNITEIVGLQLKGVTKMIAKQGITFDATPEAIQYLAEKGYHPEYGARPVKRVIQKEVLNQLSKEILSGKVSTDSIILLDAFDGQLVFRNQGDLVAEEF</sequence>
<name>A0A327RNL3_9FLAO</name>
<dbReference type="GO" id="GO:0034605">
    <property type="term" value="P:cellular response to heat"/>
    <property type="evidence" value="ECO:0007669"/>
    <property type="project" value="TreeGrafter"/>
</dbReference>
<dbReference type="PROSITE" id="PS00871">
    <property type="entry name" value="CLPAB_2"/>
    <property type="match status" value="1"/>
</dbReference>
<evidence type="ECO:0000256" key="2">
    <source>
        <dbReference type="ARBA" id="ARBA00017574"/>
    </source>
</evidence>
<dbReference type="InterPro" id="IPR018368">
    <property type="entry name" value="ClpA/B_CS1"/>
</dbReference>
<dbReference type="CDD" id="cd19499">
    <property type="entry name" value="RecA-like_ClpB_Hsp104-like"/>
    <property type="match status" value="1"/>
</dbReference>
<dbReference type="InterPro" id="IPR036628">
    <property type="entry name" value="Clp_N_dom_sf"/>
</dbReference>
<dbReference type="FunFam" id="3.40.50.300:FF:000010">
    <property type="entry name" value="Chaperone clpB 1, putative"/>
    <property type="match status" value="1"/>
</dbReference>
<accession>A0A327RNL3</accession>
<evidence type="ECO:0000256" key="9">
    <source>
        <dbReference type="PROSITE-ProRule" id="PRU01251"/>
    </source>
</evidence>
<dbReference type="Pfam" id="PF07724">
    <property type="entry name" value="AAA_2"/>
    <property type="match status" value="1"/>
</dbReference>
<dbReference type="Pfam" id="PF02861">
    <property type="entry name" value="Clp_N"/>
    <property type="match status" value="1"/>
</dbReference>
<comment type="function">
    <text evidence="11">Part of a stress-induced multi-chaperone system, it is involved in the recovery of the cell from heat-induced damage, in cooperation with DnaK, DnaJ and GrpE.</text>
</comment>
<keyword evidence="7 10" id="KW-0143">Chaperone</keyword>
<dbReference type="FunFam" id="3.40.50.300:FF:000120">
    <property type="entry name" value="ATP-dependent chaperone ClpB"/>
    <property type="match status" value="1"/>
</dbReference>
<comment type="similarity">
    <text evidence="1 10">Belongs to the ClpA/ClpB family.</text>
</comment>
<dbReference type="Pfam" id="PF17871">
    <property type="entry name" value="AAA_lid_9"/>
    <property type="match status" value="1"/>
</dbReference>
<evidence type="ECO:0000256" key="10">
    <source>
        <dbReference type="RuleBase" id="RU004432"/>
    </source>
</evidence>
<keyword evidence="4 10" id="KW-0547">Nucleotide-binding</keyword>
<comment type="caution">
    <text evidence="13">The sequence shown here is derived from an EMBL/GenBank/DDBJ whole genome shotgun (WGS) entry which is preliminary data.</text>
</comment>
<keyword evidence="6 11" id="KW-0175">Coiled coil</keyword>
<reference evidence="13 14" key="1">
    <citation type="submission" date="2018-06" db="EMBL/GenBank/DDBJ databases">
        <title>Genomic Encyclopedia of Archaeal and Bacterial Type Strains, Phase II (KMG-II): from individual species to whole genera.</title>
        <authorList>
            <person name="Goeker M."/>
        </authorList>
    </citation>
    <scope>NUCLEOTIDE SEQUENCE [LARGE SCALE GENOMIC DNA]</scope>
    <source>
        <strain evidence="13 14">DSM 24464</strain>
    </source>
</reference>
<dbReference type="InterPro" id="IPR027417">
    <property type="entry name" value="P-loop_NTPase"/>
</dbReference>
<dbReference type="InterPro" id="IPR003593">
    <property type="entry name" value="AAA+_ATPase"/>
</dbReference>
<keyword evidence="14" id="KW-1185">Reference proteome</keyword>
<dbReference type="PROSITE" id="PS51903">
    <property type="entry name" value="CLP_R"/>
    <property type="match status" value="1"/>
</dbReference>
<evidence type="ECO:0000313" key="13">
    <source>
        <dbReference type="EMBL" id="RAJ17143.1"/>
    </source>
</evidence>
<dbReference type="Gene3D" id="3.40.50.300">
    <property type="entry name" value="P-loop containing nucleotide triphosphate hydrolases"/>
    <property type="match status" value="3"/>
</dbReference>
<dbReference type="GO" id="GO:0006508">
    <property type="term" value="P:proteolysis"/>
    <property type="evidence" value="ECO:0007669"/>
    <property type="project" value="UniProtKB-KW"/>
</dbReference>
<dbReference type="InterPro" id="IPR041546">
    <property type="entry name" value="ClpA/ClpB_AAA_lid"/>
</dbReference>
<evidence type="ECO:0000256" key="6">
    <source>
        <dbReference type="ARBA" id="ARBA00023054"/>
    </source>
</evidence>
<dbReference type="AlphaFoldDB" id="A0A327RNL3"/>
<dbReference type="GO" id="GO:0016887">
    <property type="term" value="F:ATP hydrolysis activity"/>
    <property type="evidence" value="ECO:0007669"/>
    <property type="project" value="InterPro"/>
</dbReference>
<dbReference type="NCBIfam" id="TIGR03346">
    <property type="entry name" value="chaperone_ClpB"/>
    <property type="match status" value="1"/>
</dbReference>
<dbReference type="SMART" id="SM00382">
    <property type="entry name" value="AAA"/>
    <property type="match status" value="2"/>
</dbReference>
<dbReference type="InterPro" id="IPR019489">
    <property type="entry name" value="Clp_ATPase_C"/>
</dbReference>
<dbReference type="InterPro" id="IPR001270">
    <property type="entry name" value="ClpA/B"/>
</dbReference>
<dbReference type="Gene3D" id="1.10.8.60">
    <property type="match status" value="1"/>
</dbReference>
<keyword evidence="11" id="KW-0346">Stress response</keyword>
<dbReference type="CDD" id="cd00009">
    <property type="entry name" value="AAA"/>
    <property type="match status" value="1"/>
</dbReference>
<dbReference type="GO" id="GO:0005524">
    <property type="term" value="F:ATP binding"/>
    <property type="evidence" value="ECO:0007669"/>
    <property type="project" value="UniProtKB-UniRule"/>
</dbReference>
<dbReference type="OrthoDB" id="9803641at2"/>
<comment type="subcellular location">
    <subcellularLocation>
        <location evidence="11">Cytoplasm</location>
    </subcellularLocation>
</comment>
<dbReference type="Pfam" id="PF10431">
    <property type="entry name" value="ClpB_D2-small"/>
    <property type="match status" value="1"/>
</dbReference>
<gene>
    <name evidence="11" type="primary">clpB</name>
    <name evidence="13" type="ORF">LY08_00922</name>
</gene>
<dbReference type="PROSITE" id="PS00870">
    <property type="entry name" value="CLPAB_1"/>
    <property type="match status" value="1"/>
</dbReference>
<dbReference type="SMART" id="SM01086">
    <property type="entry name" value="ClpB_D2-small"/>
    <property type="match status" value="1"/>
</dbReference>
<keyword evidence="13" id="KW-0645">Protease</keyword>
<dbReference type="InterPro" id="IPR028299">
    <property type="entry name" value="ClpA/B_CS2"/>
</dbReference>
<proteinExistence type="inferred from homology"/>
<comment type="subunit">
    <text evidence="8">Homohexamer. The oligomerization is ATP-dependent.</text>
</comment>
<dbReference type="FunFam" id="3.40.50.300:FF:000025">
    <property type="entry name" value="ATP-dependent Clp protease subunit"/>
    <property type="match status" value="1"/>
</dbReference>
<dbReference type="SUPFAM" id="SSF81923">
    <property type="entry name" value="Double Clp-N motif"/>
    <property type="match status" value="1"/>
</dbReference>